<accession>A0AAU9JL92</accession>
<protein>
    <submittedName>
        <fullName evidence="1">Uncharacterized protein</fullName>
    </submittedName>
</protein>
<evidence type="ECO:0000313" key="2">
    <source>
        <dbReference type="Proteomes" id="UP001162131"/>
    </source>
</evidence>
<gene>
    <name evidence="1" type="ORF">BSTOLATCC_MIC40894</name>
</gene>
<organism evidence="1 2">
    <name type="scientific">Blepharisma stoltei</name>
    <dbReference type="NCBI Taxonomy" id="1481888"/>
    <lineage>
        <taxon>Eukaryota</taxon>
        <taxon>Sar</taxon>
        <taxon>Alveolata</taxon>
        <taxon>Ciliophora</taxon>
        <taxon>Postciliodesmatophora</taxon>
        <taxon>Heterotrichea</taxon>
        <taxon>Heterotrichida</taxon>
        <taxon>Blepharismidae</taxon>
        <taxon>Blepharisma</taxon>
    </lineage>
</organism>
<dbReference type="AlphaFoldDB" id="A0AAU9JL92"/>
<evidence type="ECO:0000313" key="1">
    <source>
        <dbReference type="EMBL" id="CAG9326468.1"/>
    </source>
</evidence>
<name>A0AAU9JL92_9CILI</name>
<proteinExistence type="predicted"/>
<sequence length="68" mass="7896">MSEIEKIVKDDHKELKKPIVFIWKINTTDQNSMLISGQAEENYIWQLMVIIPKNYTNLDGESCLTPLS</sequence>
<comment type="caution">
    <text evidence="1">The sequence shown here is derived from an EMBL/GenBank/DDBJ whole genome shotgun (WGS) entry which is preliminary data.</text>
</comment>
<dbReference type="Proteomes" id="UP001162131">
    <property type="component" value="Unassembled WGS sequence"/>
</dbReference>
<keyword evidence="2" id="KW-1185">Reference proteome</keyword>
<reference evidence="1" key="1">
    <citation type="submission" date="2021-09" db="EMBL/GenBank/DDBJ databases">
        <authorList>
            <consortium name="AG Swart"/>
            <person name="Singh M."/>
            <person name="Singh A."/>
            <person name="Seah K."/>
            <person name="Emmerich C."/>
        </authorList>
    </citation>
    <scope>NUCLEOTIDE SEQUENCE</scope>
    <source>
        <strain evidence="1">ATCC30299</strain>
    </source>
</reference>
<dbReference type="EMBL" id="CAJZBQ010000040">
    <property type="protein sequence ID" value="CAG9326468.1"/>
    <property type="molecule type" value="Genomic_DNA"/>
</dbReference>